<organism evidence="2 3">
    <name type="scientific">Cylicocyclus nassatus</name>
    <name type="common">Nematode worm</name>
    <dbReference type="NCBI Taxonomy" id="53992"/>
    <lineage>
        <taxon>Eukaryota</taxon>
        <taxon>Metazoa</taxon>
        <taxon>Ecdysozoa</taxon>
        <taxon>Nematoda</taxon>
        <taxon>Chromadorea</taxon>
        <taxon>Rhabditida</taxon>
        <taxon>Rhabditina</taxon>
        <taxon>Rhabditomorpha</taxon>
        <taxon>Strongyloidea</taxon>
        <taxon>Strongylidae</taxon>
        <taxon>Cylicocyclus</taxon>
    </lineage>
</organism>
<evidence type="ECO:0000313" key="3">
    <source>
        <dbReference type="Proteomes" id="UP001176961"/>
    </source>
</evidence>
<dbReference type="Proteomes" id="UP001176961">
    <property type="component" value="Unassembled WGS sequence"/>
</dbReference>
<feature type="region of interest" description="Disordered" evidence="1">
    <location>
        <begin position="374"/>
        <end position="424"/>
    </location>
</feature>
<evidence type="ECO:0000313" key="2">
    <source>
        <dbReference type="EMBL" id="CAJ0603264.1"/>
    </source>
</evidence>
<sequence>MSSWFSYLLGTVPERDEEAETAEPQPEVEHREEESTHELEGLAGLSPSTSNNIGAALEGLSEQQRELISDVLRRAEASRRGAKVVVDGRRLQRYSRMQRGSSSERQFSVEEIPEIPQDDSIERGDLVQMDSIPEDLTVSMDPQAVSTRGRSSFSWISNSESDWAQSTLRSRIETFGKRLSHWFDTLDYDGDYMNLQFNIGSNEVTSLNKEISSFSDVLSTGVIILALFELYESSLQSSFTLHTYCEKLTGTILAMIYSDLKHYIVSNDEIVVIDAYCSQMVLHIMDEILQATRDKSALGLLLPDELKETIPKSLSVSQLSTPLSACYEVLTADTESSETEDMAEVPWYKSWQPPTEPLSDLEGIRTSIEQRTALGRESNEVLEPLPPQLSPVESDEYLAEKPEDKRSFASEVTKGESKFDNDSCTYEQDEDIALEKLPFQEKFQEEMYWRSQYSGHLEGRSARTGFGLLRAPGPLRMGRNSEKGPCPRKFA</sequence>
<feature type="compositionally biased region" description="Basic and acidic residues" evidence="1">
    <location>
        <begin position="398"/>
        <end position="421"/>
    </location>
</feature>
<keyword evidence="3" id="KW-1185">Reference proteome</keyword>
<protein>
    <submittedName>
        <fullName evidence="2">Uncharacterized protein</fullName>
    </submittedName>
</protein>
<reference evidence="2" key="1">
    <citation type="submission" date="2023-07" db="EMBL/GenBank/DDBJ databases">
        <authorList>
            <consortium name="CYATHOMIX"/>
        </authorList>
    </citation>
    <scope>NUCLEOTIDE SEQUENCE</scope>
    <source>
        <strain evidence="2">N/A</strain>
    </source>
</reference>
<comment type="caution">
    <text evidence="2">The sequence shown here is derived from an EMBL/GenBank/DDBJ whole genome shotgun (WGS) entry which is preliminary data.</text>
</comment>
<feature type="compositionally biased region" description="Basic and acidic residues" evidence="1">
    <location>
        <begin position="27"/>
        <end position="40"/>
    </location>
</feature>
<dbReference type="EMBL" id="CATQJL010000305">
    <property type="protein sequence ID" value="CAJ0603264.1"/>
    <property type="molecule type" value="Genomic_DNA"/>
</dbReference>
<name>A0AA36H3B2_CYLNA</name>
<feature type="region of interest" description="Disordered" evidence="1">
    <location>
        <begin position="10"/>
        <end position="58"/>
    </location>
</feature>
<feature type="region of interest" description="Disordered" evidence="1">
    <location>
        <begin position="468"/>
        <end position="491"/>
    </location>
</feature>
<accession>A0AA36H3B2</accession>
<gene>
    <name evidence="2" type="ORF">CYNAS_LOCUS15247</name>
</gene>
<proteinExistence type="predicted"/>
<dbReference type="AlphaFoldDB" id="A0AA36H3B2"/>
<evidence type="ECO:0000256" key="1">
    <source>
        <dbReference type="SAM" id="MobiDB-lite"/>
    </source>
</evidence>